<evidence type="ECO:0000313" key="5">
    <source>
        <dbReference type="Proteomes" id="UP000199531"/>
    </source>
</evidence>
<evidence type="ECO:0000313" key="4">
    <source>
        <dbReference type="EMBL" id="SEN87706.1"/>
    </source>
</evidence>
<evidence type="ECO:0000259" key="3">
    <source>
        <dbReference type="PROSITE" id="PS50828"/>
    </source>
</evidence>
<dbReference type="OrthoDB" id="9808881at2"/>
<dbReference type="AlphaFoldDB" id="A0A1H8K5G7"/>
<accession>A0A1H8K5G7</accession>
<protein>
    <submittedName>
        <fullName evidence="4">DNA-nicking endonuclease, Smr domain</fullName>
    </submittedName>
</protein>
<dbReference type="PROSITE" id="PS50828">
    <property type="entry name" value="SMR"/>
    <property type="match status" value="1"/>
</dbReference>
<dbReference type="Gene3D" id="3.30.1370.110">
    <property type="match status" value="1"/>
</dbReference>
<evidence type="ECO:0000256" key="1">
    <source>
        <dbReference type="SAM" id="Coils"/>
    </source>
</evidence>
<feature type="coiled-coil region" evidence="1">
    <location>
        <begin position="8"/>
        <end position="44"/>
    </location>
</feature>
<dbReference type="GO" id="GO:0004519">
    <property type="term" value="F:endonuclease activity"/>
    <property type="evidence" value="ECO:0007669"/>
    <property type="project" value="UniProtKB-KW"/>
</dbReference>
<dbReference type="RefSeq" id="WP_091817962.1">
    <property type="nucleotide sequence ID" value="NZ_FOCW01000009.1"/>
</dbReference>
<dbReference type="Pfam" id="PF01713">
    <property type="entry name" value="Smr"/>
    <property type="match status" value="1"/>
</dbReference>
<dbReference type="PANTHER" id="PTHR35562:SF2">
    <property type="entry name" value="DNA ENDONUCLEASE SMRA-RELATED"/>
    <property type="match status" value="1"/>
</dbReference>
<feature type="region of interest" description="Disordered" evidence="2">
    <location>
        <begin position="57"/>
        <end position="79"/>
    </location>
</feature>
<dbReference type="SUPFAM" id="SSF160443">
    <property type="entry name" value="SMR domain-like"/>
    <property type="match status" value="1"/>
</dbReference>
<keyword evidence="4" id="KW-0540">Nuclease</keyword>
<name>A0A1H8K5G7_9BURK</name>
<organism evidence="4 5">
    <name type="scientific">Brachymonas denitrificans DSM 15123</name>
    <dbReference type="NCBI Taxonomy" id="1121117"/>
    <lineage>
        <taxon>Bacteria</taxon>
        <taxon>Pseudomonadati</taxon>
        <taxon>Pseudomonadota</taxon>
        <taxon>Betaproteobacteria</taxon>
        <taxon>Burkholderiales</taxon>
        <taxon>Comamonadaceae</taxon>
        <taxon>Brachymonas</taxon>
    </lineage>
</organism>
<dbReference type="EMBL" id="FOCW01000009">
    <property type="protein sequence ID" value="SEN87706.1"/>
    <property type="molecule type" value="Genomic_DNA"/>
</dbReference>
<keyword evidence="1" id="KW-0175">Coiled coil</keyword>
<keyword evidence="4" id="KW-0255">Endonuclease</keyword>
<gene>
    <name evidence="4" type="ORF">SAMN02745977_02236</name>
</gene>
<proteinExistence type="predicted"/>
<reference evidence="4 5" key="1">
    <citation type="submission" date="2016-10" db="EMBL/GenBank/DDBJ databases">
        <authorList>
            <person name="de Groot N.N."/>
        </authorList>
    </citation>
    <scope>NUCLEOTIDE SEQUENCE [LARGE SCALE GENOMIC DNA]</scope>
    <source>
        <strain evidence="4 5">DSM 15123</strain>
    </source>
</reference>
<dbReference type="SMART" id="SM00463">
    <property type="entry name" value="SMR"/>
    <property type="match status" value="1"/>
</dbReference>
<keyword evidence="4" id="KW-0378">Hydrolase</keyword>
<dbReference type="Proteomes" id="UP000199531">
    <property type="component" value="Unassembled WGS sequence"/>
</dbReference>
<feature type="domain" description="Smr" evidence="3">
    <location>
        <begin position="132"/>
        <end position="213"/>
    </location>
</feature>
<sequence>MKQTANSLQDLKHLKATLDQQRAEAAARLRAEQEERQRQQAEQRLFVHAVGKVQPLSGNHQGRVSLRGEPAAPRPVQRERDHQAVLKEALSDAFDITTLLETDETLSYRRPGVGPDVVRKLRQGQWNIQAQLDLHGLRRDGARETLGAFIRECQRHGVRCVRIITGKGLGSPGKTSVIKHKMYGWLIQKKEVLAFVQAKPSEGGAGALIVLLAPERSGMQG</sequence>
<dbReference type="PANTHER" id="PTHR35562">
    <property type="entry name" value="DNA ENDONUCLEASE SMRA-RELATED"/>
    <property type="match status" value="1"/>
</dbReference>
<evidence type="ECO:0000256" key="2">
    <source>
        <dbReference type="SAM" id="MobiDB-lite"/>
    </source>
</evidence>
<dbReference type="InterPro" id="IPR002625">
    <property type="entry name" value="Smr_dom"/>
</dbReference>
<dbReference type="STRING" id="1121117.SAMN02745977_02236"/>
<dbReference type="InterPro" id="IPR036063">
    <property type="entry name" value="Smr_dom_sf"/>
</dbReference>
<keyword evidence="5" id="KW-1185">Reference proteome</keyword>